<evidence type="ECO:0000256" key="4">
    <source>
        <dbReference type="ARBA" id="ARBA00022448"/>
    </source>
</evidence>
<sequence>MPSAGYVQVSLIWVAYAAAVALALLVASVTTFTWQTPRERSAIVSIVAIVSLTALLATVFLLPVDIALVSATTSTATGTKKDWATPERVDNILLTLKIVYYSLYSFDALLCLVVIPFSYFWYEEYDEVEEQEGNQTVGSRLWSAFKYTIAFILLVIIIFLIGFFVPRAGKNGGSHLDLEFFKRLLEENHGERALTFGLGLLITLGTILYVLYTGAGLALFPVSFIKSAPAVSAPQLSETTASALEQNRERQRQLEMRNAGRPEGMPAKDRRELDALAREERTLVRRERLAAEALGEGKSWIIRAWTKICAVFRPLKLIGGILLVLIAILVWVSMLITGIDKAANSICKQRCGYILGHINVFQPVNWLFVQTARAFPVDYILMALLILLFFSSSVAGVATIGIRFLWLRIFELRKGKTAPQALLMAVVMLNLIVLAINYAIAMLVAPQYATYGTQTFCDLPPHHPDELPDCTNHPEAVKPCSEWVDSRSSIQVCTTTAMSNFLNRINLNWPVFGAIDFWAQFAFLGVFLIVFLTALFRTPKLDMAQFDEEAEIDEEESLLATTSRRFGATWQDITGRSGSRNASSGHN</sequence>
<evidence type="ECO:0000256" key="9">
    <source>
        <dbReference type="ARBA" id="ARBA00023228"/>
    </source>
</evidence>
<evidence type="ECO:0000256" key="1">
    <source>
        <dbReference type="ARBA" id="ARBA00004155"/>
    </source>
</evidence>
<comment type="caution">
    <text evidence="14">The sequence shown here is derived from an EMBL/GenBank/DDBJ whole genome shotgun (WGS) entry which is preliminary data.</text>
</comment>
<evidence type="ECO:0000256" key="11">
    <source>
        <dbReference type="ARBA" id="ARBA00025515"/>
    </source>
</evidence>
<dbReference type="RefSeq" id="XP_046010426.1">
    <property type="nucleotide sequence ID" value="XM_046154482.1"/>
</dbReference>
<feature type="transmembrane region" description="Helical" evidence="13">
    <location>
        <begin position="193"/>
        <end position="212"/>
    </location>
</feature>
<keyword evidence="8 13" id="KW-0472">Membrane</keyword>
<evidence type="ECO:0000256" key="3">
    <source>
        <dbReference type="ARBA" id="ARBA00017088"/>
    </source>
</evidence>
<dbReference type="GO" id="GO:0005774">
    <property type="term" value="C:vacuolar membrane"/>
    <property type="evidence" value="ECO:0007669"/>
    <property type="project" value="TreeGrafter"/>
</dbReference>
<dbReference type="AlphaFoldDB" id="A0A9P8Y469"/>
<evidence type="ECO:0000256" key="12">
    <source>
        <dbReference type="SAM" id="MobiDB-lite"/>
    </source>
</evidence>
<keyword evidence="6 13" id="KW-0812">Transmembrane</keyword>
<comment type="subcellular location">
    <subcellularLocation>
        <location evidence="1">Lysosome membrane</location>
        <topology evidence="1">Multi-pass membrane protein</topology>
    </subcellularLocation>
</comment>
<dbReference type="PANTHER" id="PTHR16130:SF2">
    <property type="entry name" value="LYSOSOMAL COBALAMIN TRANSPORT ESCORT PROTEIN LMBD1"/>
    <property type="match status" value="1"/>
</dbReference>
<keyword evidence="4" id="KW-0813">Transport</keyword>
<feature type="transmembrane region" description="Helical" evidence="13">
    <location>
        <begin position="98"/>
        <end position="122"/>
    </location>
</feature>
<keyword evidence="5" id="KW-0846">Cobalamin</keyword>
<dbReference type="InterPro" id="IPR050854">
    <property type="entry name" value="LMBD1_LysCbl_Transport"/>
</dbReference>
<keyword evidence="9" id="KW-0458">Lysosome</keyword>
<dbReference type="Proteomes" id="UP000756346">
    <property type="component" value="Unassembled WGS sequence"/>
</dbReference>
<evidence type="ECO:0000256" key="7">
    <source>
        <dbReference type="ARBA" id="ARBA00022989"/>
    </source>
</evidence>
<feature type="region of interest" description="Disordered" evidence="12">
    <location>
        <begin position="242"/>
        <end position="266"/>
    </location>
</feature>
<dbReference type="OrthoDB" id="73273at2759"/>
<accession>A0A9P8Y469</accession>
<keyword evidence="7 13" id="KW-1133">Transmembrane helix</keyword>
<evidence type="ECO:0000256" key="6">
    <source>
        <dbReference type="ARBA" id="ARBA00022692"/>
    </source>
</evidence>
<organism evidence="14 15">
    <name type="scientific">Microdochium trichocladiopsis</name>
    <dbReference type="NCBI Taxonomy" id="1682393"/>
    <lineage>
        <taxon>Eukaryota</taxon>
        <taxon>Fungi</taxon>
        <taxon>Dikarya</taxon>
        <taxon>Ascomycota</taxon>
        <taxon>Pezizomycotina</taxon>
        <taxon>Sordariomycetes</taxon>
        <taxon>Xylariomycetidae</taxon>
        <taxon>Xylariales</taxon>
        <taxon>Microdochiaceae</taxon>
        <taxon>Microdochium</taxon>
    </lineage>
</organism>
<feature type="transmembrane region" description="Helical" evidence="13">
    <location>
        <begin position="12"/>
        <end position="35"/>
    </location>
</feature>
<dbReference type="PANTHER" id="PTHR16130">
    <property type="entry name" value="LYSOSOMAL COBALAMIN TRANSPORTER-RELATED"/>
    <property type="match status" value="1"/>
</dbReference>
<feature type="transmembrane region" description="Helical" evidence="13">
    <location>
        <begin position="142"/>
        <end position="165"/>
    </location>
</feature>
<dbReference type="InterPro" id="IPR006876">
    <property type="entry name" value="LMBR1-like_membr_prot"/>
</dbReference>
<evidence type="ECO:0000256" key="8">
    <source>
        <dbReference type="ARBA" id="ARBA00023136"/>
    </source>
</evidence>
<dbReference type="GO" id="GO:0072665">
    <property type="term" value="P:protein localization to vacuole"/>
    <property type="evidence" value="ECO:0007669"/>
    <property type="project" value="TreeGrafter"/>
</dbReference>
<feature type="transmembrane region" description="Helical" evidence="13">
    <location>
        <begin position="517"/>
        <end position="536"/>
    </location>
</feature>
<dbReference type="EMBL" id="JAGTJQ010000007">
    <property type="protein sequence ID" value="KAH7027627.1"/>
    <property type="molecule type" value="Genomic_DNA"/>
</dbReference>
<feature type="transmembrane region" description="Helical" evidence="13">
    <location>
        <begin position="380"/>
        <end position="409"/>
    </location>
</feature>
<evidence type="ECO:0000313" key="15">
    <source>
        <dbReference type="Proteomes" id="UP000756346"/>
    </source>
</evidence>
<dbReference type="GO" id="GO:0031419">
    <property type="term" value="F:cobalamin binding"/>
    <property type="evidence" value="ECO:0007669"/>
    <property type="project" value="UniProtKB-KW"/>
</dbReference>
<evidence type="ECO:0000256" key="5">
    <source>
        <dbReference type="ARBA" id="ARBA00022628"/>
    </source>
</evidence>
<keyword evidence="15" id="KW-1185">Reference proteome</keyword>
<feature type="transmembrane region" description="Helical" evidence="13">
    <location>
        <begin position="41"/>
        <end position="62"/>
    </location>
</feature>
<evidence type="ECO:0000313" key="14">
    <source>
        <dbReference type="EMBL" id="KAH7027627.1"/>
    </source>
</evidence>
<protein>
    <recommendedName>
        <fullName evidence="3">Probable lysosomal cobalamin transporter</fullName>
    </recommendedName>
</protein>
<evidence type="ECO:0000256" key="13">
    <source>
        <dbReference type="SAM" id="Phobius"/>
    </source>
</evidence>
<feature type="transmembrane region" description="Helical" evidence="13">
    <location>
        <begin position="421"/>
        <end position="445"/>
    </location>
</feature>
<keyword evidence="10" id="KW-0170">Cobalt</keyword>
<name>A0A9P8Y469_9PEZI</name>
<comment type="function">
    <text evidence="11">Probable lysosomal cobalamin transporter. Required to export cobalamin from lysosomes allowing its conversion to cofactors.</text>
</comment>
<evidence type="ECO:0000256" key="10">
    <source>
        <dbReference type="ARBA" id="ARBA00023285"/>
    </source>
</evidence>
<evidence type="ECO:0000256" key="2">
    <source>
        <dbReference type="ARBA" id="ARBA00009901"/>
    </source>
</evidence>
<dbReference type="Pfam" id="PF04791">
    <property type="entry name" value="LMBR1"/>
    <property type="match status" value="1"/>
</dbReference>
<feature type="compositionally biased region" description="Basic and acidic residues" evidence="12">
    <location>
        <begin position="246"/>
        <end position="266"/>
    </location>
</feature>
<gene>
    <name evidence="14" type="ORF">B0I36DRAFT_327500</name>
</gene>
<feature type="transmembrane region" description="Helical" evidence="13">
    <location>
        <begin position="317"/>
        <end position="339"/>
    </location>
</feature>
<proteinExistence type="inferred from homology"/>
<dbReference type="GeneID" id="70184028"/>
<reference evidence="14" key="1">
    <citation type="journal article" date="2021" name="Nat. Commun.">
        <title>Genetic determinants of endophytism in the Arabidopsis root mycobiome.</title>
        <authorList>
            <person name="Mesny F."/>
            <person name="Miyauchi S."/>
            <person name="Thiergart T."/>
            <person name="Pickel B."/>
            <person name="Atanasova L."/>
            <person name="Karlsson M."/>
            <person name="Huettel B."/>
            <person name="Barry K.W."/>
            <person name="Haridas S."/>
            <person name="Chen C."/>
            <person name="Bauer D."/>
            <person name="Andreopoulos W."/>
            <person name="Pangilinan J."/>
            <person name="LaButti K."/>
            <person name="Riley R."/>
            <person name="Lipzen A."/>
            <person name="Clum A."/>
            <person name="Drula E."/>
            <person name="Henrissat B."/>
            <person name="Kohler A."/>
            <person name="Grigoriev I.V."/>
            <person name="Martin F.M."/>
            <person name="Hacquard S."/>
        </authorList>
    </citation>
    <scope>NUCLEOTIDE SEQUENCE</scope>
    <source>
        <strain evidence="14">MPI-CAGE-CH-0230</strain>
    </source>
</reference>
<comment type="similarity">
    <text evidence="2">Belongs to the LIMR family. LMBRD1 subfamily.</text>
</comment>